<dbReference type="GO" id="GO:0031417">
    <property type="term" value="C:NatC complex"/>
    <property type="evidence" value="ECO:0007669"/>
    <property type="project" value="InterPro"/>
</dbReference>
<name>A0A7S3TUV3_9SPIT</name>
<dbReference type="PANTHER" id="PTHR21373">
    <property type="entry name" value="GLUCOSE REPRESSIBLE PROTEIN MAK10"/>
    <property type="match status" value="1"/>
</dbReference>
<gene>
    <name evidence="2" type="ORF">SACU0126_LOCUS30404</name>
</gene>
<protein>
    <recommendedName>
        <fullName evidence="1">NAA35-like TPR repeats domain-containing protein</fullName>
    </recommendedName>
</protein>
<dbReference type="AlphaFoldDB" id="A0A7S3TUV3"/>
<sequence length="334" mass="37105">MAKLEPCEEHIDQLTQAAQALMRLRCHNRGRERRKLRHFLVDWALLQELADGLDAQLQQAGYLELGVQPFGAWVLVQTLQVMSRFLMLGFELELYATCELQMIYWYLQGISDLRLQVHQVTQRATEVQAAAVAAAAAAKRAEKAGTNKKKKGGDKEKLKPSAVLSRGVRLEVFAAAATRDMCTGLMMLIQILKRLDFTPPTDLQFTPLHRRFEQRFAVFSLLVRPPAFTLDQYVARCNTDMGALPLTKLVDAAISTFKSAKGAIDRALHIPDLLATQSDKVDMLALARVAVANGVLLASTLQQPPPPGTRRATFDFKTHPCFPVVKLTESPVGS</sequence>
<evidence type="ECO:0000313" key="2">
    <source>
        <dbReference type="EMBL" id="CAE0594287.1"/>
    </source>
</evidence>
<organism evidence="2">
    <name type="scientific">Strombidinopsis acuminata</name>
    <dbReference type="NCBI Taxonomy" id="141414"/>
    <lineage>
        <taxon>Eukaryota</taxon>
        <taxon>Sar</taxon>
        <taxon>Alveolata</taxon>
        <taxon>Ciliophora</taxon>
        <taxon>Intramacronucleata</taxon>
        <taxon>Spirotrichea</taxon>
        <taxon>Choreotrichia</taxon>
        <taxon>Choreotrichida</taxon>
        <taxon>Strombidinopsidae</taxon>
        <taxon>Strombidinopsis</taxon>
    </lineage>
</organism>
<reference evidence="2" key="1">
    <citation type="submission" date="2021-01" db="EMBL/GenBank/DDBJ databases">
        <authorList>
            <person name="Corre E."/>
            <person name="Pelletier E."/>
            <person name="Niang G."/>
            <person name="Scheremetjew M."/>
            <person name="Finn R."/>
            <person name="Kale V."/>
            <person name="Holt S."/>
            <person name="Cochrane G."/>
            <person name="Meng A."/>
            <person name="Brown T."/>
            <person name="Cohen L."/>
        </authorList>
    </citation>
    <scope>NUCLEOTIDE SEQUENCE</scope>
    <source>
        <strain evidence="2">SPMC142</strain>
    </source>
</reference>
<dbReference type="EMBL" id="HBIQ01095500">
    <property type="protein sequence ID" value="CAE0594287.1"/>
    <property type="molecule type" value="Transcribed_RNA"/>
</dbReference>
<accession>A0A7S3TUV3</accession>
<dbReference type="Pfam" id="PF25789">
    <property type="entry name" value="TPR_NAA35"/>
    <property type="match status" value="1"/>
</dbReference>
<proteinExistence type="predicted"/>
<feature type="domain" description="NAA35-like TPR repeats" evidence="1">
    <location>
        <begin position="8"/>
        <end position="325"/>
    </location>
</feature>
<dbReference type="InterPro" id="IPR007244">
    <property type="entry name" value="Naa35_N"/>
</dbReference>
<dbReference type="PANTHER" id="PTHR21373:SF0">
    <property type="entry name" value="N-ALPHA-ACETYLTRANSFERASE 35, NATC AUXILIARY SUBUNIT"/>
    <property type="match status" value="1"/>
</dbReference>
<dbReference type="InterPro" id="IPR057982">
    <property type="entry name" value="TPR_NAA35"/>
</dbReference>
<evidence type="ECO:0000259" key="1">
    <source>
        <dbReference type="Pfam" id="PF25789"/>
    </source>
</evidence>